<dbReference type="InterPro" id="IPR043502">
    <property type="entry name" value="DNA/RNA_pol_sf"/>
</dbReference>
<feature type="compositionally biased region" description="Basic and acidic residues" evidence="3">
    <location>
        <begin position="1"/>
        <end position="12"/>
    </location>
</feature>
<dbReference type="Pfam" id="PF00078">
    <property type="entry name" value="RVT_1"/>
    <property type="match status" value="1"/>
</dbReference>
<dbReference type="AlphaFoldDB" id="A0AAE0UIM3"/>
<feature type="domain" description="Reverse transcriptase" evidence="4">
    <location>
        <begin position="321"/>
        <end position="497"/>
    </location>
</feature>
<dbReference type="Gene3D" id="3.10.10.10">
    <property type="entry name" value="HIV Type 1 Reverse Transcriptase, subunit A, domain 1"/>
    <property type="match status" value="1"/>
</dbReference>
<feature type="region of interest" description="Disordered" evidence="3">
    <location>
        <begin position="1"/>
        <end position="35"/>
    </location>
</feature>
<evidence type="ECO:0000313" key="6">
    <source>
        <dbReference type="Proteomes" id="UP001274896"/>
    </source>
</evidence>
<dbReference type="GO" id="GO:0004523">
    <property type="term" value="F:RNA-DNA hybrid ribonuclease activity"/>
    <property type="evidence" value="ECO:0007669"/>
    <property type="project" value="UniProtKB-EC"/>
</dbReference>
<dbReference type="EC" id="3.1.26.4" evidence="2"/>
<dbReference type="InterPro" id="IPR021109">
    <property type="entry name" value="Peptidase_aspartic_dom_sf"/>
</dbReference>
<dbReference type="PROSITE" id="PS50878">
    <property type="entry name" value="RT_POL"/>
    <property type="match status" value="1"/>
</dbReference>
<protein>
    <recommendedName>
        <fullName evidence="2">ribonuclease H</fullName>
        <ecNumber evidence="2">3.1.26.4</ecNumber>
    </recommendedName>
</protein>
<accession>A0AAE0UIM3</accession>
<evidence type="ECO:0000259" key="4">
    <source>
        <dbReference type="PROSITE" id="PS50878"/>
    </source>
</evidence>
<evidence type="ECO:0000256" key="1">
    <source>
        <dbReference type="ARBA" id="ARBA00010879"/>
    </source>
</evidence>
<keyword evidence="6" id="KW-1185">Reference proteome</keyword>
<reference evidence="5" key="1">
    <citation type="submission" date="2023-06" db="EMBL/GenBank/DDBJ databases">
        <title>Male Hemibagrus guttatus genome.</title>
        <authorList>
            <person name="Bian C."/>
        </authorList>
    </citation>
    <scope>NUCLEOTIDE SEQUENCE</scope>
    <source>
        <strain evidence="5">Male_cb2023</strain>
        <tissue evidence="5">Muscle</tissue>
    </source>
</reference>
<dbReference type="Proteomes" id="UP001274896">
    <property type="component" value="Unassembled WGS sequence"/>
</dbReference>
<evidence type="ECO:0000313" key="5">
    <source>
        <dbReference type="EMBL" id="KAK3506958.1"/>
    </source>
</evidence>
<feature type="non-terminal residue" evidence="5">
    <location>
        <position position="1"/>
    </location>
</feature>
<dbReference type="SUPFAM" id="SSF50630">
    <property type="entry name" value="Acid proteases"/>
    <property type="match status" value="1"/>
</dbReference>
<dbReference type="InterPro" id="IPR000477">
    <property type="entry name" value="RT_dom"/>
</dbReference>
<dbReference type="InterPro" id="IPR053134">
    <property type="entry name" value="RNA-dir_DNA_polymerase"/>
</dbReference>
<gene>
    <name evidence="5" type="ORF">QTP70_033174</name>
</gene>
<comment type="similarity">
    <text evidence="1">Belongs to the beta type-B retroviral polymerase family. HERV class-II K(HML-2) pol subfamily.</text>
</comment>
<dbReference type="SUPFAM" id="SSF56672">
    <property type="entry name" value="DNA/RNA polymerases"/>
    <property type="match status" value="1"/>
</dbReference>
<dbReference type="CDD" id="cd01647">
    <property type="entry name" value="RT_LTR"/>
    <property type="match status" value="1"/>
</dbReference>
<dbReference type="Gene3D" id="2.40.70.10">
    <property type="entry name" value="Acid Proteases"/>
    <property type="match status" value="1"/>
</dbReference>
<comment type="caution">
    <text evidence="5">The sequence shown here is derived from an EMBL/GenBank/DDBJ whole genome shotgun (WGS) entry which is preliminary data.</text>
</comment>
<dbReference type="Gene3D" id="3.30.70.270">
    <property type="match status" value="1"/>
</dbReference>
<sequence>DRTQQHGREHESIQTTPRPGRCLTSSTHRAPSTRTSTTFHYFREYHHHSFYAAPAMLTGPGDATAHAESLWSQNHPAAQSYSSFVDHFKEVFGKPSWDSSISEELYNLKQDNLRMPHSSSSPHVVALLDSGSVGNFLSGALCRQLRLRTTATSTAYQIQSITGSRRQVSRCVGPLLLQIGVLHVEEIALFVLEESTTDMILGHLWLEQHDPMLSWKTGEVLKWGDTCFLELPVPHSPNPNHLPVQATSIESPLENRSMDIPACYAPFSDVFCPKRASKLPPHRPWDCTIDLLLGEPVPRGKIYPLSIPEEKTMEEYVEEALAQGYVCPTTSPAASSFFFVAKKDGGLWPCIDYRALNQITIKFRYPHPLVPAALRGATVFTKLDLRSAYNLIRIREGDEWKTSFVTPTGHYEYLVMSYGLVNAPFIFQDFIHEVLREFLHRFVLVYIDDILIYSQNLAEHRHHIAEVLKCLREFQLFLKAEKCSFHQPSVQFLGYNIDSSGIRMDEGKVAAIRDWPTPTTVKELQ</sequence>
<evidence type="ECO:0000256" key="2">
    <source>
        <dbReference type="ARBA" id="ARBA00012180"/>
    </source>
</evidence>
<proteinExistence type="inferred from homology"/>
<evidence type="ECO:0000256" key="3">
    <source>
        <dbReference type="SAM" id="MobiDB-lite"/>
    </source>
</evidence>
<dbReference type="PANTHER" id="PTHR24559">
    <property type="entry name" value="TRANSPOSON TY3-I GAG-POL POLYPROTEIN"/>
    <property type="match status" value="1"/>
</dbReference>
<organism evidence="5 6">
    <name type="scientific">Hemibagrus guttatus</name>
    <dbReference type="NCBI Taxonomy" id="175788"/>
    <lineage>
        <taxon>Eukaryota</taxon>
        <taxon>Metazoa</taxon>
        <taxon>Chordata</taxon>
        <taxon>Craniata</taxon>
        <taxon>Vertebrata</taxon>
        <taxon>Euteleostomi</taxon>
        <taxon>Actinopterygii</taxon>
        <taxon>Neopterygii</taxon>
        <taxon>Teleostei</taxon>
        <taxon>Ostariophysi</taxon>
        <taxon>Siluriformes</taxon>
        <taxon>Bagridae</taxon>
        <taxon>Hemibagrus</taxon>
    </lineage>
</organism>
<feature type="compositionally biased region" description="Polar residues" evidence="3">
    <location>
        <begin position="13"/>
        <end position="35"/>
    </location>
</feature>
<dbReference type="PANTHER" id="PTHR24559:SF440">
    <property type="entry name" value="RIBONUCLEASE H"/>
    <property type="match status" value="1"/>
</dbReference>
<name>A0AAE0UIM3_9TELE</name>
<dbReference type="CDD" id="cd00303">
    <property type="entry name" value="retropepsin_like"/>
    <property type="match status" value="1"/>
</dbReference>
<dbReference type="EMBL" id="JAUCMX010000030">
    <property type="protein sequence ID" value="KAK3506958.1"/>
    <property type="molecule type" value="Genomic_DNA"/>
</dbReference>
<dbReference type="InterPro" id="IPR043128">
    <property type="entry name" value="Rev_trsase/Diguanyl_cyclase"/>
</dbReference>